<evidence type="ECO:0000313" key="2">
    <source>
        <dbReference type="Proteomes" id="UP000032142"/>
    </source>
</evidence>
<accession>A0A0B0MIZ1</accession>
<comment type="caution">
    <text evidence="1">The sequence shown here is derived from an EMBL/GenBank/DDBJ whole genome shotgun (WGS) entry which is preliminary data.</text>
</comment>
<organism evidence="1 2">
    <name type="scientific">Gossypium arboreum</name>
    <name type="common">Tree cotton</name>
    <name type="synonym">Gossypium nanking</name>
    <dbReference type="NCBI Taxonomy" id="29729"/>
    <lineage>
        <taxon>Eukaryota</taxon>
        <taxon>Viridiplantae</taxon>
        <taxon>Streptophyta</taxon>
        <taxon>Embryophyta</taxon>
        <taxon>Tracheophyta</taxon>
        <taxon>Spermatophyta</taxon>
        <taxon>Magnoliopsida</taxon>
        <taxon>eudicotyledons</taxon>
        <taxon>Gunneridae</taxon>
        <taxon>Pentapetalae</taxon>
        <taxon>rosids</taxon>
        <taxon>malvids</taxon>
        <taxon>Malvales</taxon>
        <taxon>Malvaceae</taxon>
        <taxon>Malvoideae</taxon>
        <taxon>Gossypium</taxon>
    </lineage>
</organism>
<dbReference type="AlphaFoldDB" id="A0A0B0MIZ1"/>
<dbReference type="EMBL" id="JRRC01148200">
    <property type="protein sequence ID" value="KHG00750.1"/>
    <property type="molecule type" value="Genomic_DNA"/>
</dbReference>
<sequence>MQNFNQNARAKAYTMIKDCMMN</sequence>
<name>A0A0B0MIZ1_GOSAR</name>
<evidence type="ECO:0000313" key="1">
    <source>
        <dbReference type="EMBL" id="KHG00750.1"/>
    </source>
</evidence>
<reference evidence="2" key="1">
    <citation type="submission" date="2014-09" db="EMBL/GenBank/DDBJ databases">
        <authorList>
            <person name="Mudge J."/>
            <person name="Ramaraj T."/>
            <person name="Lindquist I.E."/>
            <person name="Bharti A.K."/>
            <person name="Sundararajan A."/>
            <person name="Cameron C.T."/>
            <person name="Woodward J.E."/>
            <person name="May G.D."/>
            <person name="Brubaker C."/>
            <person name="Broadhvest J."/>
            <person name="Wilkins T.A."/>
        </authorList>
    </citation>
    <scope>NUCLEOTIDE SEQUENCE</scope>
    <source>
        <strain evidence="2">cv. AKA8401</strain>
    </source>
</reference>
<proteinExistence type="predicted"/>
<dbReference type="Proteomes" id="UP000032142">
    <property type="component" value="Unassembled WGS sequence"/>
</dbReference>
<keyword evidence="2" id="KW-1185">Reference proteome</keyword>
<gene>
    <name evidence="1" type="ORF">F383_39075</name>
</gene>
<protein>
    <submittedName>
        <fullName evidence="1">Uncharacterized protein</fullName>
    </submittedName>
</protein>